<evidence type="ECO:0000313" key="7">
    <source>
        <dbReference type="EnsemblMetazoa" id="CLYHEMP015656.1"/>
    </source>
</evidence>
<dbReference type="Proteomes" id="UP000594262">
    <property type="component" value="Unplaced"/>
</dbReference>
<dbReference type="InterPro" id="IPR049680">
    <property type="entry name" value="FLVCR1-2_SLC49-like"/>
</dbReference>
<keyword evidence="3 6" id="KW-1133">Transmembrane helix</keyword>
<feature type="transmembrane region" description="Helical" evidence="6">
    <location>
        <begin position="167"/>
        <end position="188"/>
    </location>
</feature>
<evidence type="ECO:0000256" key="6">
    <source>
        <dbReference type="SAM" id="Phobius"/>
    </source>
</evidence>
<dbReference type="GO" id="GO:0022857">
    <property type="term" value="F:transmembrane transporter activity"/>
    <property type="evidence" value="ECO:0007669"/>
    <property type="project" value="InterPro"/>
</dbReference>
<dbReference type="RefSeq" id="XP_066936606.1">
    <property type="nucleotide sequence ID" value="XM_067080505.1"/>
</dbReference>
<name>A0A7M6DM33_9CNID</name>
<keyword evidence="8" id="KW-1185">Reference proteome</keyword>
<evidence type="ECO:0000256" key="4">
    <source>
        <dbReference type="ARBA" id="ARBA00023136"/>
    </source>
</evidence>
<feature type="transmembrane region" description="Helical" evidence="6">
    <location>
        <begin position="461"/>
        <end position="477"/>
    </location>
</feature>
<dbReference type="OrthoDB" id="422206at2759"/>
<feature type="transmembrane region" description="Helical" evidence="6">
    <location>
        <begin position="208"/>
        <end position="229"/>
    </location>
</feature>
<organism evidence="7 8">
    <name type="scientific">Clytia hemisphaerica</name>
    <dbReference type="NCBI Taxonomy" id="252671"/>
    <lineage>
        <taxon>Eukaryota</taxon>
        <taxon>Metazoa</taxon>
        <taxon>Cnidaria</taxon>
        <taxon>Hydrozoa</taxon>
        <taxon>Hydroidolina</taxon>
        <taxon>Leptothecata</taxon>
        <taxon>Obeliida</taxon>
        <taxon>Clytiidae</taxon>
        <taxon>Clytia</taxon>
    </lineage>
</organism>
<feature type="transmembrane region" description="Helical" evidence="6">
    <location>
        <begin position="241"/>
        <end position="263"/>
    </location>
</feature>
<dbReference type="EnsemblMetazoa" id="CLYHEMT015656.1">
    <property type="protein sequence ID" value="CLYHEMP015656.1"/>
    <property type="gene ID" value="CLYHEMG015656"/>
</dbReference>
<dbReference type="GO" id="GO:0016020">
    <property type="term" value="C:membrane"/>
    <property type="evidence" value="ECO:0007669"/>
    <property type="project" value="UniProtKB-SubCell"/>
</dbReference>
<evidence type="ECO:0000313" key="8">
    <source>
        <dbReference type="Proteomes" id="UP000594262"/>
    </source>
</evidence>
<keyword evidence="2 6" id="KW-0812">Transmembrane</keyword>
<dbReference type="PANTHER" id="PTHR10924">
    <property type="entry name" value="MAJOR FACILITATOR SUPERFAMILY PROTEIN-RELATED"/>
    <property type="match status" value="1"/>
</dbReference>
<reference evidence="7" key="1">
    <citation type="submission" date="2021-01" db="UniProtKB">
        <authorList>
            <consortium name="EnsemblMetazoa"/>
        </authorList>
    </citation>
    <scope>IDENTIFICATION</scope>
</reference>
<dbReference type="AlphaFoldDB" id="A0A7M6DM33"/>
<feature type="transmembrane region" description="Helical" evidence="6">
    <location>
        <begin position="139"/>
        <end position="161"/>
    </location>
</feature>
<evidence type="ECO:0000256" key="3">
    <source>
        <dbReference type="ARBA" id="ARBA00022989"/>
    </source>
</evidence>
<dbReference type="InterPro" id="IPR036259">
    <property type="entry name" value="MFS_trans_sf"/>
</dbReference>
<feature type="compositionally biased region" description="Polar residues" evidence="5">
    <location>
        <begin position="22"/>
        <end position="35"/>
    </location>
</feature>
<feature type="transmembrane region" description="Helical" evidence="6">
    <location>
        <begin position="339"/>
        <end position="357"/>
    </location>
</feature>
<feature type="transmembrane region" description="Helical" evidence="6">
    <location>
        <begin position="497"/>
        <end position="515"/>
    </location>
</feature>
<accession>A0A7M6DM33</accession>
<dbReference type="Gene3D" id="1.20.1250.20">
    <property type="entry name" value="MFS general substrate transporter like domains"/>
    <property type="match status" value="2"/>
</dbReference>
<dbReference type="PANTHER" id="PTHR10924:SF6">
    <property type="entry name" value="SOLUTE CARRIER FAMILY 49 MEMBER A3"/>
    <property type="match status" value="1"/>
</dbReference>
<evidence type="ECO:0000256" key="5">
    <source>
        <dbReference type="SAM" id="MobiDB-lite"/>
    </source>
</evidence>
<protein>
    <submittedName>
        <fullName evidence="7">Uncharacterized protein</fullName>
    </submittedName>
</protein>
<feature type="region of interest" description="Disordered" evidence="5">
    <location>
        <begin position="1"/>
        <end position="35"/>
    </location>
</feature>
<evidence type="ECO:0000256" key="2">
    <source>
        <dbReference type="ARBA" id="ARBA00022692"/>
    </source>
</evidence>
<sequence length="531" mass="58942">MAPCSNTKCQQQPEPPFIYQKPPSSSNTKESFDNLNNIHQSSPIITEDDTESPEPPLQPVSPEEDIIFQLHPQRWFVLASYCLLSLVCGSNWLCFPAVSNILREYYQISILSINMLSIVFGICLVLFSIPFALLLNKYGLAVVMQTSAFLNLTGALIKYFGDDADHGYWFLLCGNTFHALSVAGFLFLPGDIASTWFGEHEAGKATSLCVAFDALGTGVGFLLATTIVQGNEDPYIVQGSIKQFLLSQLIPSVAVFLFVLLFVRRRPPHPPNFKELAIRRDEMFRKHVQLQYLLDIEQVLDRKGNVSEPVHVRRLPCIKQHRILMSSLFKLIKNTDFQLIFHMQGIVASIEGLYEILLNEMLIDIFPGSERAIGILGFVSVILGFTTNILVGALIDKTGHYRRVSFIVFFLTTILASLWYIAIEYIHNFLAISIILSLLMSISTSYYTIAFAHGAQVADNVSASAIGVMLVLTSQIYDTMSSFVATEILSSFGSSYVNGLAITLCVVATMLSFFVGNGDNKRTEVAAPAHV</sequence>
<evidence type="ECO:0000256" key="1">
    <source>
        <dbReference type="ARBA" id="ARBA00004141"/>
    </source>
</evidence>
<feature type="transmembrane region" description="Helical" evidence="6">
    <location>
        <begin position="429"/>
        <end position="449"/>
    </location>
</feature>
<dbReference type="InterPro" id="IPR011701">
    <property type="entry name" value="MFS"/>
</dbReference>
<dbReference type="Pfam" id="PF07690">
    <property type="entry name" value="MFS_1"/>
    <property type="match status" value="1"/>
</dbReference>
<dbReference type="SUPFAM" id="SSF103473">
    <property type="entry name" value="MFS general substrate transporter"/>
    <property type="match status" value="1"/>
</dbReference>
<feature type="transmembrane region" description="Helical" evidence="6">
    <location>
        <begin position="105"/>
        <end position="127"/>
    </location>
</feature>
<keyword evidence="4 6" id="KW-0472">Membrane</keyword>
<comment type="subcellular location">
    <subcellularLocation>
        <location evidence="1">Membrane</location>
        <topology evidence="1">Multi-pass membrane protein</topology>
    </subcellularLocation>
</comment>
<dbReference type="GeneID" id="136824349"/>
<proteinExistence type="predicted"/>
<feature type="transmembrane region" description="Helical" evidence="6">
    <location>
        <begin position="404"/>
        <end position="423"/>
    </location>
</feature>
<feature type="compositionally biased region" description="Polar residues" evidence="5">
    <location>
        <begin position="1"/>
        <end position="12"/>
    </location>
</feature>
<feature type="transmembrane region" description="Helical" evidence="6">
    <location>
        <begin position="372"/>
        <end position="395"/>
    </location>
</feature>
<feature type="transmembrane region" description="Helical" evidence="6">
    <location>
        <begin position="75"/>
        <end position="93"/>
    </location>
</feature>